<keyword evidence="2" id="KW-0812">Transmembrane</keyword>
<name>A0A238X5F2_9PSEU</name>
<dbReference type="AlphaFoldDB" id="A0A238X5F2"/>
<feature type="transmembrane region" description="Helical" evidence="2">
    <location>
        <begin position="72"/>
        <end position="91"/>
    </location>
</feature>
<feature type="transmembrane region" description="Helical" evidence="2">
    <location>
        <begin position="204"/>
        <end position="227"/>
    </location>
</feature>
<evidence type="ECO:0000259" key="3">
    <source>
        <dbReference type="Pfam" id="PF00892"/>
    </source>
</evidence>
<gene>
    <name evidence="4" type="ORF">SAMN06265360_10996</name>
</gene>
<feature type="transmembrane region" description="Helical" evidence="2">
    <location>
        <begin position="97"/>
        <end position="117"/>
    </location>
</feature>
<evidence type="ECO:0000313" key="4">
    <source>
        <dbReference type="EMBL" id="SNR54236.1"/>
    </source>
</evidence>
<evidence type="ECO:0000256" key="1">
    <source>
        <dbReference type="ARBA" id="ARBA00007362"/>
    </source>
</evidence>
<dbReference type="Proteomes" id="UP000198348">
    <property type="component" value="Unassembled WGS sequence"/>
</dbReference>
<feature type="domain" description="EamA" evidence="3">
    <location>
        <begin position="147"/>
        <end position="280"/>
    </location>
</feature>
<keyword evidence="5" id="KW-1185">Reference proteome</keyword>
<organism evidence="4 5">
    <name type="scientific">Haloechinothrix alba</name>
    <dbReference type="NCBI Taxonomy" id="664784"/>
    <lineage>
        <taxon>Bacteria</taxon>
        <taxon>Bacillati</taxon>
        <taxon>Actinomycetota</taxon>
        <taxon>Actinomycetes</taxon>
        <taxon>Pseudonocardiales</taxon>
        <taxon>Pseudonocardiaceae</taxon>
        <taxon>Haloechinothrix</taxon>
    </lineage>
</organism>
<dbReference type="InterPro" id="IPR037185">
    <property type="entry name" value="EmrE-like"/>
</dbReference>
<feature type="transmembrane region" description="Helical" evidence="2">
    <location>
        <begin position="43"/>
        <end position="60"/>
    </location>
</feature>
<accession>A0A238X5F2</accession>
<keyword evidence="2" id="KW-0472">Membrane</keyword>
<evidence type="ECO:0000256" key="2">
    <source>
        <dbReference type="SAM" id="Phobius"/>
    </source>
</evidence>
<sequence length="297" mass="30416">MPELRTRTRLAGLPAPALFVLSGISMYLGAALAVGLFDHATPSGVAWMRCLGAALVLLAWRRPPKRAWRGKALLLAGTFGVVTAGMNVVFYEAIARLPLGTAVALEFVGPVAVAAIGSRGKRDLLALLSVAFGVLLIADVQLAGSPLGVLFALLAAMAWAGYILLGKRVALADTGVSGFDSLAVGFVVASVLLSPLAIGTGPVWGSAWLLLLGVGVGVLSTVVPYTLDQIVLGKVGRARFALLLALLPATAAIVGFLALGQVPTTAEMIGILAVVFGVALRSGEGPRRGARSPEEPP</sequence>
<feature type="transmembrane region" description="Helical" evidence="2">
    <location>
        <begin position="177"/>
        <end position="198"/>
    </location>
</feature>
<dbReference type="Pfam" id="PF00892">
    <property type="entry name" value="EamA"/>
    <property type="match status" value="1"/>
</dbReference>
<comment type="similarity">
    <text evidence="1">Belongs to the EamA transporter family.</text>
</comment>
<dbReference type="EMBL" id="FZNW01000009">
    <property type="protein sequence ID" value="SNR54236.1"/>
    <property type="molecule type" value="Genomic_DNA"/>
</dbReference>
<reference evidence="4 5" key="1">
    <citation type="submission" date="2017-06" db="EMBL/GenBank/DDBJ databases">
        <authorList>
            <person name="Kim H.J."/>
            <person name="Triplett B.A."/>
        </authorList>
    </citation>
    <scope>NUCLEOTIDE SEQUENCE [LARGE SCALE GENOMIC DNA]</scope>
    <source>
        <strain evidence="4 5">DSM 45207</strain>
    </source>
</reference>
<dbReference type="InterPro" id="IPR000620">
    <property type="entry name" value="EamA_dom"/>
</dbReference>
<feature type="transmembrane region" description="Helical" evidence="2">
    <location>
        <begin position="239"/>
        <end position="259"/>
    </location>
</feature>
<evidence type="ECO:0000313" key="5">
    <source>
        <dbReference type="Proteomes" id="UP000198348"/>
    </source>
</evidence>
<keyword evidence="2" id="KW-1133">Transmembrane helix</keyword>
<feature type="transmembrane region" description="Helical" evidence="2">
    <location>
        <begin position="124"/>
        <end position="142"/>
    </location>
</feature>
<protein>
    <submittedName>
        <fullName evidence="4">Inner membrane transporter RhtA</fullName>
    </submittedName>
</protein>
<dbReference type="SUPFAM" id="SSF103481">
    <property type="entry name" value="Multidrug resistance efflux transporter EmrE"/>
    <property type="match status" value="2"/>
</dbReference>
<proteinExistence type="inferred from homology"/>
<dbReference type="GO" id="GO:0016020">
    <property type="term" value="C:membrane"/>
    <property type="evidence" value="ECO:0007669"/>
    <property type="project" value="InterPro"/>
</dbReference>
<feature type="transmembrane region" description="Helical" evidence="2">
    <location>
        <begin position="148"/>
        <end position="165"/>
    </location>
</feature>